<dbReference type="SMART" id="SM00852">
    <property type="entry name" value="MoCF_biosynth"/>
    <property type="match status" value="1"/>
</dbReference>
<protein>
    <submittedName>
        <fullName evidence="5">Molybdopterin molybdenumtransferase MoeA</fullName>
    </submittedName>
</protein>
<dbReference type="OMA" id="TEYQRGI"/>
<proteinExistence type="predicted"/>
<dbReference type="Pfam" id="PF00994">
    <property type="entry name" value="MoCF_biosynth"/>
    <property type="match status" value="1"/>
</dbReference>
<dbReference type="InterPro" id="IPR005110">
    <property type="entry name" value="MoeA_linker/N"/>
</dbReference>
<evidence type="ECO:0000256" key="1">
    <source>
        <dbReference type="ARBA" id="ARBA00005046"/>
    </source>
</evidence>
<dbReference type="InterPro" id="IPR005111">
    <property type="entry name" value="MoeA_C_domain_IV"/>
</dbReference>
<dbReference type="RefSeq" id="WP_006055114.1">
    <property type="nucleotide sequence ID" value="NZ_RZHH01000002.1"/>
</dbReference>
<dbReference type="Gene3D" id="3.90.105.10">
    <property type="entry name" value="Molybdopterin biosynthesis moea protein, domain 2"/>
    <property type="match status" value="1"/>
</dbReference>
<dbReference type="SUPFAM" id="SSF63882">
    <property type="entry name" value="MoeA N-terminal region -like"/>
    <property type="match status" value="1"/>
</dbReference>
<dbReference type="NCBIfam" id="NF045515">
    <property type="entry name" value="Glp_gephyrin"/>
    <property type="match status" value="1"/>
</dbReference>
<dbReference type="GO" id="GO:0061599">
    <property type="term" value="F:molybdopterin molybdotransferase activity"/>
    <property type="evidence" value="ECO:0007669"/>
    <property type="project" value="TreeGrafter"/>
</dbReference>
<comment type="pathway">
    <text evidence="1">Cofactor biosynthesis; molybdopterin biosynthesis.</text>
</comment>
<gene>
    <name evidence="5" type="ORF">ELS19_12390</name>
</gene>
<keyword evidence="5" id="KW-0808">Transferase</keyword>
<evidence type="ECO:0000313" key="5">
    <source>
        <dbReference type="EMBL" id="RYJ14671.1"/>
    </source>
</evidence>
<comment type="caution">
    <text evidence="5">The sequence shown here is derived from an EMBL/GenBank/DDBJ whole genome shotgun (WGS) entry which is preliminary data.</text>
</comment>
<dbReference type="PANTHER" id="PTHR10192">
    <property type="entry name" value="MOLYBDOPTERIN BIOSYNTHESIS PROTEIN"/>
    <property type="match status" value="1"/>
</dbReference>
<reference evidence="5 6" key="1">
    <citation type="submission" date="2018-12" db="EMBL/GenBank/DDBJ databases">
        <title>Genome analysis provides insights into bioremediation potentialities of Halogeometricum borinquense strain N11.</title>
        <authorList>
            <person name="Najjari A."/>
            <person name="Youssef N."/>
            <person name="Fhoula I."/>
            <person name="Ben Dhia O."/>
            <person name="Mahjoubi M."/>
            <person name="Ouzari H.I."/>
            <person name="Cherif A."/>
        </authorList>
    </citation>
    <scope>NUCLEOTIDE SEQUENCE [LARGE SCALE GENOMIC DNA]</scope>
    <source>
        <strain evidence="5 6">N11</strain>
    </source>
</reference>
<sequence length="425" mass="45100">MTNAHDRQTAGFKERTRLADARETLLAAATPHQRTDTLPLGRVDGRSLAEAVTAANPVPNYDRAAMDGWAVRAEDTFGASDRSPSILRVAVSEAESDADAAVEPGSAVRVHTGSELPPGADAVVMVEHADVVGSELEVFDAVTEGENVGDAGEDVAEGQELFDIGHELRPSDLGLLKSVGRDEVTVYDRPTVGVIPTGEELVQSDPEPGEVVETNGLTVSRLVHRWGGVATYRNVVTDDPAALRAAVQRDLTKDVVVTTGGSSVGERDLIPEVVDELGEVLVHGVALKPGHPVALGVVEDTPVVMLPGYPVACIVNAVQFLRPLLKHVGHLDGRPYPSVEARLERKIPSEPGVRTFARVRLREENDEGDNGGNDPVERIAEPTRTSGSGVLSSVALADGWVAVPEETEGYAKGETVTVEGWEWSA</sequence>
<dbReference type="InterPro" id="IPR036425">
    <property type="entry name" value="MoaB/Mog-like_dom_sf"/>
</dbReference>
<dbReference type="Pfam" id="PF03453">
    <property type="entry name" value="MoeA_N"/>
    <property type="match status" value="1"/>
</dbReference>
<dbReference type="PANTHER" id="PTHR10192:SF19">
    <property type="entry name" value="MOLYBDOPTERIN BIOSYNTHESIS PROTEIN MJ0666-RELATED"/>
    <property type="match status" value="1"/>
</dbReference>
<dbReference type="InterPro" id="IPR036135">
    <property type="entry name" value="MoeA_linker/N_sf"/>
</dbReference>
<dbReference type="InterPro" id="IPR001453">
    <property type="entry name" value="MoaB/Mog_dom"/>
</dbReference>
<dbReference type="InterPro" id="IPR036688">
    <property type="entry name" value="MoeA_C_domain_IV_sf"/>
</dbReference>
<dbReference type="GeneID" id="9992539"/>
<dbReference type="Gene3D" id="2.40.340.10">
    <property type="entry name" value="MoeA, C-terminal, domain IV"/>
    <property type="match status" value="1"/>
</dbReference>
<feature type="domain" description="MoaB/Mog" evidence="4">
    <location>
        <begin position="193"/>
        <end position="327"/>
    </location>
</feature>
<keyword evidence="2" id="KW-0501">Molybdenum cofactor biosynthesis</keyword>
<dbReference type="GO" id="GO:0006777">
    <property type="term" value="P:Mo-molybdopterin cofactor biosynthetic process"/>
    <property type="evidence" value="ECO:0007669"/>
    <property type="project" value="UniProtKB-KW"/>
</dbReference>
<dbReference type="Proteomes" id="UP000294028">
    <property type="component" value="Unassembled WGS sequence"/>
</dbReference>
<dbReference type="Gene3D" id="2.170.190.11">
    <property type="entry name" value="Molybdopterin biosynthesis moea protein, domain 3"/>
    <property type="match status" value="1"/>
</dbReference>
<dbReference type="UniPathway" id="UPA00344"/>
<dbReference type="InterPro" id="IPR038987">
    <property type="entry name" value="MoeA-like"/>
</dbReference>
<dbReference type="SUPFAM" id="SSF53218">
    <property type="entry name" value="Molybdenum cofactor biosynthesis proteins"/>
    <property type="match status" value="1"/>
</dbReference>
<evidence type="ECO:0000256" key="2">
    <source>
        <dbReference type="ARBA" id="ARBA00023150"/>
    </source>
</evidence>
<dbReference type="NCBIfam" id="TIGR00177">
    <property type="entry name" value="molyb_syn"/>
    <property type="match status" value="1"/>
</dbReference>
<dbReference type="AlphaFoldDB" id="A0A482TN84"/>
<organism evidence="5 6">
    <name type="scientific">Halogeometricum borinquense</name>
    <dbReference type="NCBI Taxonomy" id="60847"/>
    <lineage>
        <taxon>Archaea</taxon>
        <taxon>Methanobacteriati</taxon>
        <taxon>Methanobacteriota</taxon>
        <taxon>Stenosarchaea group</taxon>
        <taxon>Halobacteria</taxon>
        <taxon>Halobacteriales</taxon>
        <taxon>Haloferacaceae</taxon>
        <taxon>Halogeometricum</taxon>
    </lineage>
</organism>
<dbReference type="GO" id="GO:0005737">
    <property type="term" value="C:cytoplasm"/>
    <property type="evidence" value="ECO:0007669"/>
    <property type="project" value="TreeGrafter"/>
</dbReference>
<evidence type="ECO:0000259" key="4">
    <source>
        <dbReference type="SMART" id="SM00852"/>
    </source>
</evidence>
<dbReference type="Gene3D" id="3.40.980.10">
    <property type="entry name" value="MoaB/Mog-like domain"/>
    <property type="match status" value="1"/>
</dbReference>
<dbReference type="SUPFAM" id="SSF63867">
    <property type="entry name" value="MoeA C-terminal domain-like"/>
    <property type="match status" value="1"/>
</dbReference>
<evidence type="ECO:0000256" key="3">
    <source>
        <dbReference type="SAM" id="MobiDB-lite"/>
    </source>
</evidence>
<dbReference type="Pfam" id="PF03454">
    <property type="entry name" value="MoeA_C"/>
    <property type="match status" value="1"/>
</dbReference>
<dbReference type="EMBL" id="RZHH01000002">
    <property type="protein sequence ID" value="RYJ14671.1"/>
    <property type="molecule type" value="Genomic_DNA"/>
</dbReference>
<name>A0A482TN84_9EURY</name>
<feature type="region of interest" description="Disordered" evidence="3">
    <location>
        <begin position="362"/>
        <end position="386"/>
    </location>
</feature>
<dbReference type="CDD" id="cd00887">
    <property type="entry name" value="MoeA"/>
    <property type="match status" value="1"/>
</dbReference>
<accession>A0A482TN84</accession>
<evidence type="ECO:0000313" key="6">
    <source>
        <dbReference type="Proteomes" id="UP000294028"/>
    </source>
</evidence>